<dbReference type="EMBL" id="KZ308209">
    <property type="protein sequence ID" value="KAG8224721.1"/>
    <property type="molecule type" value="Genomic_DNA"/>
</dbReference>
<dbReference type="GO" id="GO:0005886">
    <property type="term" value="C:plasma membrane"/>
    <property type="evidence" value="ECO:0007669"/>
    <property type="project" value="TreeGrafter"/>
</dbReference>
<feature type="non-terminal residue" evidence="2">
    <location>
        <position position="1"/>
    </location>
</feature>
<dbReference type="GO" id="GO:0030299">
    <property type="term" value="P:intestinal cholesterol absorption"/>
    <property type="evidence" value="ECO:0007669"/>
    <property type="project" value="TreeGrafter"/>
</dbReference>
<keyword evidence="3" id="KW-1185">Reference proteome</keyword>
<dbReference type="AlphaFoldDB" id="A0A8K0NWN6"/>
<accession>A0A8K0NWN6</accession>
<reference evidence="2" key="1">
    <citation type="submission" date="2013-04" db="EMBL/GenBank/DDBJ databases">
        <authorList>
            <person name="Qu J."/>
            <person name="Murali S.C."/>
            <person name="Bandaranaike D."/>
            <person name="Bellair M."/>
            <person name="Blankenburg K."/>
            <person name="Chao H."/>
            <person name="Dinh H."/>
            <person name="Doddapaneni H."/>
            <person name="Downs B."/>
            <person name="Dugan-Rocha S."/>
            <person name="Elkadiri S."/>
            <person name="Gnanaolivu R.D."/>
            <person name="Hernandez B."/>
            <person name="Javaid M."/>
            <person name="Jayaseelan J.C."/>
            <person name="Lee S."/>
            <person name="Li M."/>
            <person name="Ming W."/>
            <person name="Munidasa M."/>
            <person name="Muniz J."/>
            <person name="Nguyen L."/>
            <person name="Ongeri F."/>
            <person name="Osuji N."/>
            <person name="Pu L.-L."/>
            <person name="Puazo M."/>
            <person name="Qu C."/>
            <person name="Quiroz J."/>
            <person name="Raj R."/>
            <person name="Weissenberger G."/>
            <person name="Xin Y."/>
            <person name="Zou X."/>
            <person name="Han Y."/>
            <person name="Richards S."/>
            <person name="Worley K."/>
            <person name="Muzny D."/>
            <person name="Gibbs R."/>
        </authorList>
    </citation>
    <scope>NUCLEOTIDE SEQUENCE</scope>
    <source>
        <strain evidence="2">Sampled in the wild</strain>
    </source>
</reference>
<comment type="caution">
    <text evidence="2">The sequence shown here is derived from an EMBL/GenBank/DDBJ whole genome shotgun (WGS) entry which is preliminary data.</text>
</comment>
<keyword evidence="1" id="KW-0812">Transmembrane</keyword>
<dbReference type="Proteomes" id="UP000792457">
    <property type="component" value="Unassembled WGS sequence"/>
</dbReference>
<dbReference type="OrthoDB" id="6510177at2759"/>
<proteinExistence type="predicted"/>
<dbReference type="Gene3D" id="1.20.1640.10">
    <property type="entry name" value="Multidrug efflux transporter AcrB transmembrane domain"/>
    <property type="match status" value="2"/>
</dbReference>
<gene>
    <name evidence="2" type="ORF">J437_LFUL004891</name>
</gene>
<dbReference type="PANTHER" id="PTHR45727:SF6">
    <property type="entry name" value="NPC INTRACELLULAR CHOLESTEROL TRANSPORTER 1 HOMOLOG 1B"/>
    <property type="match status" value="1"/>
</dbReference>
<organism evidence="2 3">
    <name type="scientific">Ladona fulva</name>
    <name type="common">Scarce chaser dragonfly</name>
    <name type="synonym">Libellula fulva</name>
    <dbReference type="NCBI Taxonomy" id="123851"/>
    <lineage>
        <taxon>Eukaryota</taxon>
        <taxon>Metazoa</taxon>
        <taxon>Ecdysozoa</taxon>
        <taxon>Arthropoda</taxon>
        <taxon>Hexapoda</taxon>
        <taxon>Insecta</taxon>
        <taxon>Pterygota</taxon>
        <taxon>Palaeoptera</taxon>
        <taxon>Odonata</taxon>
        <taxon>Epiprocta</taxon>
        <taxon>Anisoptera</taxon>
        <taxon>Libelluloidea</taxon>
        <taxon>Libellulidae</taxon>
        <taxon>Ladona</taxon>
    </lineage>
</organism>
<protein>
    <recommendedName>
        <fullName evidence="4">Niemann-Pick C1 protein</fullName>
    </recommendedName>
</protein>
<keyword evidence="1" id="KW-1133">Transmembrane helix</keyword>
<feature type="transmembrane region" description="Helical" evidence="1">
    <location>
        <begin position="354"/>
        <end position="376"/>
    </location>
</feature>
<evidence type="ECO:0008006" key="4">
    <source>
        <dbReference type="Google" id="ProtNLM"/>
    </source>
</evidence>
<name>A0A8K0NWN6_LADFU</name>
<evidence type="ECO:0000313" key="2">
    <source>
        <dbReference type="EMBL" id="KAG8224721.1"/>
    </source>
</evidence>
<dbReference type="GO" id="GO:0015485">
    <property type="term" value="F:cholesterol binding"/>
    <property type="evidence" value="ECO:0007669"/>
    <property type="project" value="TreeGrafter"/>
</dbReference>
<dbReference type="PANTHER" id="PTHR45727">
    <property type="entry name" value="NPC INTRACELLULAR CHOLESTEROL TRANSPORTER 1"/>
    <property type="match status" value="1"/>
</dbReference>
<dbReference type="SUPFAM" id="SSF82866">
    <property type="entry name" value="Multidrug efflux transporter AcrB transmembrane domain"/>
    <property type="match status" value="2"/>
</dbReference>
<feature type="transmembrane region" description="Helical" evidence="1">
    <location>
        <begin position="316"/>
        <end position="342"/>
    </location>
</feature>
<dbReference type="GO" id="GO:0015918">
    <property type="term" value="P:sterol transport"/>
    <property type="evidence" value="ECO:0007669"/>
    <property type="project" value="TreeGrafter"/>
</dbReference>
<reference evidence="2" key="2">
    <citation type="submission" date="2017-10" db="EMBL/GenBank/DDBJ databases">
        <title>Ladona fulva Genome sequencing and assembly.</title>
        <authorList>
            <person name="Murali S."/>
            <person name="Richards S."/>
            <person name="Bandaranaike D."/>
            <person name="Bellair M."/>
            <person name="Blankenburg K."/>
            <person name="Chao H."/>
            <person name="Dinh H."/>
            <person name="Doddapaneni H."/>
            <person name="Dugan-Rocha S."/>
            <person name="Elkadiri S."/>
            <person name="Gnanaolivu R."/>
            <person name="Hernandez B."/>
            <person name="Skinner E."/>
            <person name="Javaid M."/>
            <person name="Lee S."/>
            <person name="Li M."/>
            <person name="Ming W."/>
            <person name="Munidasa M."/>
            <person name="Muniz J."/>
            <person name="Nguyen L."/>
            <person name="Hughes D."/>
            <person name="Osuji N."/>
            <person name="Pu L.-L."/>
            <person name="Puazo M."/>
            <person name="Qu C."/>
            <person name="Quiroz J."/>
            <person name="Raj R."/>
            <person name="Weissenberger G."/>
            <person name="Xin Y."/>
            <person name="Zou X."/>
            <person name="Han Y."/>
            <person name="Worley K."/>
            <person name="Muzny D."/>
            <person name="Gibbs R."/>
        </authorList>
    </citation>
    <scope>NUCLEOTIDE SEQUENCE</scope>
    <source>
        <strain evidence="2">Sampled in the wild</strain>
    </source>
</reference>
<sequence>MELHSREKEANKPQFGHSVRQPCLPVRENKYKWKCFLDVGVFRQSQLGVRYITNDVDGNSMTTSSYFMAYHTILKTSKDYYTAMGSACYMKDLLSIGPPVYFVLNSGLNFADENVQNMICGGLNCFDNSLSTQIYEASKQPNETYIATGASSWLDDFFDWSTIDGCCKEMKDNGSFCPHNFKRNVFYVFYEQYLTIWRDTGISLGLSLLAVWIVTFLVTGFQFLSSVILMAMIVFIVVDLFGMMYWWNITLNAVSLVNLVMYLPFFLQDNPDPACAKAGHAAYGQSVGISVEFCSHILHSFSIENKGNRLERAKAALINTGFSVFSGITLTKFSGIVVLAFAKSQIFQVFYFRMYLGIVLIGAAHGLILLPVILSYI</sequence>
<dbReference type="GO" id="GO:0042632">
    <property type="term" value="P:cholesterol homeostasis"/>
    <property type="evidence" value="ECO:0007669"/>
    <property type="project" value="TreeGrafter"/>
</dbReference>
<feature type="transmembrane region" description="Helical" evidence="1">
    <location>
        <begin position="208"/>
        <end position="238"/>
    </location>
</feature>
<keyword evidence="1" id="KW-0472">Membrane</keyword>
<evidence type="ECO:0000313" key="3">
    <source>
        <dbReference type="Proteomes" id="UP000792457"/>
    </source>
</evidence>
<evidence type="ECO:0000256" key="1">
    <source>
        <dbReference type="SAM" id="Phobius"/>
    </source>
</evidence>